<dbReference type="PANTHER" id="PTHR35163:SF8">
    <property type="entry name" value="GENOME ASSEMBLY, CHROMOSOME: II"/>
    <property type="match status" value="1"/>
</dbReference>
<dbReference type="eggNOG" id="KOG0964">
    <property type="taxonomic scope" value="Eukaryota"/>
</dbReference>
<gene>
    <name evidence="3" type="ORF">TRIUR3_26337</name>
</gene>
<dbReference type="PROSITE" id="PS51999">
    <property type="entry name" value="ZF_GRF"/>
    <property type="match status" value="1"/>
</dbReference>
<dbReference type="PANTHER" id="PTHR35163">
    <property type="entry name" value="OS02G0467300 PROTEIN"/>
    <property type="match status" value="1"/>
</dbReference>
<reference evidence="3" key="1">
    <citation type="journal article" date="2013" name="Nature">
        <title>Draft genome of the wheat A-genome progenitor Triticum urartu.</title>
        <authorList>
            <person name="Ling H.Q."/>
            <person name="Zhao S."/>
            <person name="Liu D."/>
            <person name="Wang J."/>
            <person name="Sun H."/>
            <person name="Zhang C."/>
            <person name="Fan H."/>
            <person name="Li D."/>
            <person name="Dong L."/>
            <person name="Tao Y."/>
            <person name="Gao C."/>
            <person name="Wu H."/>
            <person name="Li Y."/>
            <person name="Cui Y."/>
            <person name="Guo X."/>
            <person name="Zheng S."/>
            <person name="Wang B."/>
            <person name="Yu K."/>
            <person name="Liang Q."/>
            <person name="Yang W."/>
            <person name="Lou X."/>
            <person name="Chen J."/>
            <person name="Feng M."/>
            <person name="Jian J."/>
            <person name="Zhang X."/>
            <person name="Luo G."/>
            <person name="Jiang Y."/>
            <person name="Liu J."/>
            <person name="Wang Z."/>
            <person name="Sha Y."/>
            <person name="Zhang B."/>
            <person name="Wu H."/>
            <person name="Tang D."/>
            <person name="Shen Q."/>
            <person name="Xue P."/>
            <person name="Zou S."/>
            <person name="Wang X."/>
            <person name="Liu X."/>
            <person name="Wang F."/>
            <person name="Yang Y."/>
            <person name="An X."/>
            <person name="Dong Z."/>
            <person name="Zhang K."/>
            <person name="Zhang X."/>
            <person name="Luo M.C."/>
            <person name="Dvorak J."/>
            <person name="Tong Y."/>
            <person name="Wang J."/>
            <person name="Yang H."/>
            <person name="Li Z."/>
            <person name="Wang D."/>
            <person name="Zhang A."/>
            <person name="Wang J."/>
        </authorList>
    </citation>
    <scope>NUCLEOTIDE SEQUENCE</scope>
</reference>
<evidence type="ECO:0000313" key="3">
    <source>
        <dbReference type="EMBL" id="EMS65153.1"/>
    </source>
</evidence>
<name>M7ZPI9_TRIUA</name>
<dbReference type="STRING" id="4572.M7ZPI9"/>
<protein>
    <recommendedName>
        <fullName evidence="2">GRF-type domain-containing protein</fullName>
    </recommendedName>
</protein>
<dbReference type="InterPro" id="IPR010666">
    <property type="entry name" value="Znf_GRF"/>
</dbReference>
<evidence type="ECO:0000256" key="1">
    <source>
        <dbReference type="PROSITE-ProRule" id="PRU01343"/>
    </source>
</evidence>
<keyword evidence="1" id="KW-0479">Metal-binding</keyword>
<keyword evidence="1" id="KW-0863">Zinc-finger</keyword>
<accession>M7ZPI9</accession>
<evidence type="ECO:0000259" key="2">
    <source>
        <dbReference type="PROSITE" id="PS51999"/>
    </source>
</evidence>
<dbReference type="AlphaFoldDB" id="M7ZPI9"/>
<dbReference type="EMBL" id="KD047381">
    <property type="protein sequence ID" value="EMS65153.1"/>
    <property type="molecule type" value="Genomic_DNA"/>
</dbReference>
<dbReference type="Pfam" id="PF06839">
    <property type="entry name" value="Zn_ribbon_GRF"/>
    <property type="match status" value="1"/>
</dbReference>
<proteinExistence type="predicted"/>
<dbReference type="GO" id="GO:0008270">
    <property type="term" value="F:zinc ion binding"/>
    <property type="evidence" value="ECO:0007669"/>
    <property type="project" value="UniProtKB-KW"/>
</dbReference>
<organism evidence="3">
    <name type="scientific">Triticum urartu</name>
    <name type="common">Red wild einkorn</name>
    <name type="synonym">Crithodium urartu</name>
    <dbReference type="NCBI Taxonomy" id="4572"/>
    <lineage>
        <taxon>Eukaryota</taxon>
        <taxon>Viridiplantae</taxon>
        <taxon>Streptophyta</taxon>
        <taxon>Embryophyta</taxon>
        <taxon>Tracheophyta</taxon>
        <taxon>Spermatophyta</taxon>
        <taxon>Magnoliopsida</taxon>
        <taxon>Liliopsida</taxon>
        <taxon>Poales</taxon>
        <taxon>Poaceae</taxon>
        <taxon>BOP clade</taxon>
        <taxon>Pooideae</taxon>
        <taxon>Triticodae</taxon>
        <taxon>Triticeae</taxon>
        <taxon>Triticinae</taxon>
        <taxon>Triticum</taxon>
    </lineage>
</organism>
<feature type="domain" description="GRF-type" evidence="2">
    <location>
        <begin position="121"/>
        <end position="163"/>
    </location>
</feature>
<sequence>MDNAKESLPAQGVPGSPASQNVCLFQRNIRLLKLLWSRLCKMGDLEKLMSSRSTELVSVLVQRKDESIERTFKGVARHSHEVFSELVQGGRGYLVMMKKKIPNTTEESDFEGLETELLVLCNEHGKAAERRVAFQGIHTGRRFLCCAEKEGRNCGLVEWIDPAWPNTLENALSKLWFMYEQSKRDRTEENLLHSFAVHDLTQEKKKLQESYEKLVEDVNGILDAQERRAEVERKYVETNKLQEKYDMVKNLAAAQANVIRNMKLKLAEERKNLQSHIDELKKTVEESNVKLQGVKAIINGSAADDELPAHVLCGGAAEVALFFAGPGAVAEAEDALFFGGPGVVAEAEEALFFASPSVIAEAEEALFFTGPGAVAEEEDALCAGAVAAAPAAEEDLLAGVAASGS</sequence>
<keyword evidence="1" id="KW-0862">Zinc</keyword>